<dbReference type="Gene3D" id="3.90.226.10">
    <property type="entry name" value="2-enoyl-CoA Hydratase, Chain A, domain 1"/>
    <property type="match status" value="1"/>
</dbReference>
<protein>
    <submittedName>
        <fullName evidence="3">Enoyl-CoA hydratase/isomerase family protein</fullName>
        <ecNumber evidence="3">3.1.2.-</ecNumber>
    </submittedName>
</protein>
<evidence type="ECO:0000256" key="1">
    <source>
        <dbReference type="ARBA" id="ARBA00022801"/>
    </source>
</evidence>
<keyword evidence="4" id="KW-1185">Reference proteome</keyword>
<dbReference type="PANTHER" id="PTHR43176">
    <property type="entry name" value="3-HYDROXYISOBUTYRYL-COA HYDROLASE-RELATED"/>
    <property type="match status" value="1"/>
</dbReference>
<dbReference type="PANTHER" id="PTHR43176:SF6">
    <property type="entry name" value="3-HYDROXYISOBUTYRYL-COA HYDROLASE"/>
    <property type="match status" value="1"/>
</dbReference>
<keyword evidence="1 3" id="KW-0378">Hydrolase</keyword>
<gene>
    <name evidence="3" type="ORF">ACFOJE_19590</name>
</gene>
<dbReference type="Pfam" id="PF16113">
    <property type="entry name" value="ECH_2"/>
    <property type="match status" value="1"/>
</dbReference>
<dbReference type="SUPFAM" id="SSF52096">
    <property type="entry name" value="ClpP/crotonase"/>
    <property type="match status" value="1"/>
</dbReference>
<proteinExistence type="predicted"/>
<dbReference type="EMBL" id="JBHRSJ010000035">
    <property type="protein sequence ID" value="MFC2974400.1"/>
    <property type="molecule type" value="Genomic_DNA"/>
</dbReference>
<evidence type="ECO:0000313" key="3">
    <source>
        <dbReference type="EMBL" id="MFC2974400.1"/>
    </source>
</evidence>
<evidence type="ECO:0000313" key="4">
    <source>
        <dbReference type="Proteomes" id="UP001595457"/>
    </source>
</evidence>
<dbReference type="EC" id="3.1.2.-" evidence="3"/>
<dbReference type="Proteomes" id="UP001595457">
    <property type="component" value="Unassembled WGS sequence"/>
</dbReference>
<accession>A0ABV7AZ84</accession>
<feature type="domain" description="Enoyl-CoA hydratase/isomerase" evidence="2">
    <location>
        <begin position="14"/>
        <end position="346"/>
    </location>
</feature>
<dbReference type="InterPro" id="IPR045004">
    <property type="entry name" value="ECH_dom"/>
</dbReference>
<dbReference type="InterPro" id="IPR029045">
    <property type="entry name" value="ClpP/crotonase-like_dom_sf"/>
</dbReference>
<evidence type="ECO:0000259" key="2">
    <source>
        <dbReference type="Pfam" id="PF16113"/>
    </source>
</evidence>
<organism evidence="3 4">
    <name type="scientific">Azotobacter bryophylli</name>
    <dbReference type="NCBI Taxonomy" id="1986537"/>
    <lineage>
        <taxon>Bacteria</taxon>
        <taxon>Pseudomonadati</taxon>
        <taxon>Pseudomonadota</taxon>
        <taxon>Gammaproteobacteria</taxon>
        <taxon>Pseudomonadales</taxon>
        <taxon>Pseudomonadaceae</taxon>
        <taxon>Azotobacter</taxon>
    </lineage>
</organism>
<dbReference type="RefSeq" id="WP_377816574.1">
    <property type="nucleotide sequence ID" value="NZ_JBHRSJ010000035.1"/>
</dbReference>
<name>A0ABV7AZ84_9GAMM</name>
<dbReference type="NCBIfam" id="NF004127">
    <property type="entry name" value="PRK05617.1"/>
    <property type="match status" value="1"/>
</dbReference>
<sequence>MSEAPVLAAVRNRIGHLTLNRPAGLNALNLPMVRLLHRQLQAWAADPEILAVVLRANGEKAFCAGGDIRWLYDSYLRADGQHDVFFVEEYALDQYIHAYPKPVLALMDGFVLGGGMGLVQGAALRVVSERTKMGMPEVGIGYFPDVGGSYFLSRLPGELGTYLGVTGVTIRSADALYAGLADWCLPSEQFAELDRCLDEMRWNVHPAEALRTLLATLAASRLAGAELKALHPAIEAHFSQPDVPAIRASLQAERRPEYRDWAEETVRLLDGRSPLALCATLELLRRGGELSLADCFALELHLDRQWFAKGEIMEGVRALLVDKDKTPRWNPPTLAEVDAKRVQAFFADFRPAAASKPRRQA</sequence>
<dbReference type="GO" id="GO:0016787">
    <property type="term" value="F:hydrolase activity"/>
    <property type="evidence" value="ECO:0007669"/>
    <property type="project" value="UniProtKB-KW"/>
</dbReference>
<comment type="caution">
    <text evidence="3">The sequence shown here is derived from an EMBL/GenBank/DDBJ whole genome shotgun (WGS) entry which is preliminary data.</text>
</comment>
<reference evidence="4" key="1">
    <citation type="journal article" date="2019" name="Int. J. Syst. Evol. Microbiol.">
        <title>The Global Catalogue of Microorganisms (GCM) 10K type strain sequencing project: providing services to taxonomists for standard genome sequencing and annotation.</title>
        <authorList>
            <consortium name="The Broad Institute Genomics Platform"/>
            <consortium name="The Broad Institute Genome Sequencing Center for Infectious Disease"/>
            <person name="Wu L."/>
            <person name="Ma J."/>
        </authorList>
    </citation>
    <scope>NUCLEOTIDE SEQUENCE [LARGE SCALE GENOMIC DNA]</scope>
    <source>
        <strain evidence="4">KCTC 62195</strain>
    </source>
</reference>
<dbReference type="CDD" id="cd06558">
    <property type="entry name" value="crotonase-like"/>
    <property type="match status" value="1"/>
</dbReference>
<dbReference type="InterPro" id="IPR032259">
    <property type="entry name" value="HIBYL-CoA-H"/>
</dbReference>